<dbReference type="AlphaFoldDB" id="S7W845"/>
<dbReference type="VEuPathDB" id="MicrosporidiaDB:SLOPH_601"/>
<evidence type="ECO:0000313" key="2">
    <source>
        <dbReference type="EMBL" id="EPR77897.1"/>
    </source>
</evidence>
<feature type="compositionally biased region" description="Polar residues" evidence="1">
    <location>
        <begin position="11"/>
        <end position="23"/>
    </location>
</feature>
<accession>S7W845</accession>
<dbReference type="InterPro" id="IPR040059">
    <property type="entry name" value="PUM3"/>
</dbReference>
<dbReference type="OrthoDB" id="497380at2759"/>
<dbReference type="PANTHER" id="PTHR13389">
    <property type="entry name" value="PUMILIO HOMOLOG 3"/>
    <property type="match status" value="1"/>
</dbReference>
<sequence length="309" mass="36220">MNRSSHKRKYPQNSKSQNIVNTSTPIKKSKSTDIIAQLTPIWEICRKKKLARPLRDENINKLKYILYKNNDIINEQILKKRGSRILQTFIKYCNADDLEIFYNTIKNNLNDIVISKYGKFIIQSLLTEGYRNKIINDIDIKRVIRDRVGHFILNEIYLCNNTKSKKKKNKNDNDDNKNKPNIKETSNSYVNIKDKILRTILLPNHLIILEKSERIDVYPSNAYKGYKTISKLISKNIINTELAHDLIKLQIKKSKTKIFKKLKKVVVDLLHTDSGLYVAKKMILEYNKNIEIQDNYKNDDKPIINIING</sequence>
<dbReference type="SUPFAM" id="SSF48371">
    <property type="entry name" value="ARM repeat"/>
    <property type="match status" value="1"/>
</dbReference>
<gene>
    <name evidence="2" type="ORF">SLOPH_601</name>
</gene>
<feature type="compositionally biased region" description="Basic residues" evidence="1">
    <location>
        <begin position="1"/>
        <end position="10"/>
    </location>
</feature>
<dbReference type="Gene3D" id="1.25.10.10">
    <property type="entry name" value="Leucine-rich Repeat Variant"/>
    <property type="match status" value="1"/>
</dbReference>
<proteinExistence type="predicted"/>
<evidence type="ECO:0000313" key="3">
    <source>
        <dbReference type="Proteomes" id="UP000014978"/>
    </source>
</evidence>
<reference evidence="3" key="1">
    <citation type="journal article" date="2013" name="PLoS Genet.">
        <title>The genome of Spraguea lophii and the basis of host-microsporidian interactions.</title>
        <authorList>
            <person name="Campbell S.E."/>
            <person name="Williams T.A."/>
            <person name="Yousuf A."/>
            <person name="Soanes D.M."/>
            <person name="Paszkiewicz K.H."/>
            <person name="Williams B.A.P."/>
        </authorList>
    </citation>
    <scope>NUCLEOTIDE SEQUENCE [LARGE SCALE GENOMIC DNA]</scope>
    <source>
        <strain evidence="3">42_110</strain>
    </source>
</reference>
<dbReference type="HOGENOM" id="CLU_900717_0_0_1"/>
<dbReference type="Proteomes" id="UP000014978">
    <property type="component" value="Unassembled WGS sequence"/>
</dbReference>
<keyword evidence="3" id="KW-1185">Reference proteome</keyword>
<dbReference type="GO" id="GO:0003729">
    <property type="term" value="F:mRNA binding"/>
    <property type="evidence" value="ECO:0007669"/>
    <property type="project" value="TreeGrafter"/>
</dbReference>
<name>S7W845_SPRLO</name>
<dbReference type="EMBL" id="ATCN01001162">
    <property type="protein sequence ID" value="EPR77897.1"/>
    <property type="molecule type" value="Genomic_DNA"/>
</dbReference>
<protein>
    <recommendedName>
        <fullName evidence="4">PUM-HD domain-containing protein</fullName>
    </recommendedName>
</protein>
<dbReference type="InterPro" id="IPR011989">
    <property type="entry name" value="ARM-like"/>
</dbReference>
<feature type="region of interest" description="Disordered" evidence="1">
    <location>
        <begin position="164"/>
        <end position="184"/>
    </location>
</feature>
<dbReference type="GO" id="GO:0006417">
    <property type="term" value="P:regulation of translation"/>
    <property type="evidence" value="ECO:0007669"/>
    <property type="project" value="TreeGrafter"/>
</dbReference>
<dbReference type="InterPro" id="IPR016024">
    <property type="entry name" value="ARM-type_fold"/>
</dbReference>
<dbReference type="STRING" id="1358809.S7W845"/>
<evidence type="ECO:0008006" key="4">
    <source>
        <dbReference type="Google" id="ProtNLM"/>
    </source>
</evidence>
<organism evidence="2 3">
    <name type="scientific">Spraguea lophii (strain 42_110)</name>
    <name type="common">Microsporidian parasite</name>
    <dbReference type="NCBI Taxonomy" id="1358809"/>
    <lineage>
        <taxon>Eukaryota</taxon>
        <taxon>Fungi</taxon>
        <taxon>Fungi incertae sedis</taxon>
        <taxon>Microsporidia</taxon>
        <taxon>Spragueidae</taxon>
        <taxon>Spraguea</taxon>
    </lineage>
</organism>
<dbReference type="InParanoid" id="S7W845"/>
<evidence type="ECO:0000256" key="1">
    <source>
        <dbReference type="SAM" id="MobiDB-lite"/>
    </source>
</evidence>
<dbReference type="GO" id="GO:0005730">
    <property type="term" value="C:nucleolus"/>
    <property type="evidence" value="ECO:0007669"/>
    <property type="project" value="TreeGrafter"/>
</dbReference>
<feature type="compositionally biased region" description="Basic and acidic residues" evidence="1">
    <location>
        <begin position="170"/>
        <end position="182"/>
    </location>
</feature>
<dbReference type="PANTHER" id="PTHR13389:SF0">
    <property type="entry name" value="PUMILIO HOMOLOG 3"/>
    <property type="match status" value="1"/>
</dbReference>
<feature type="region of interest" description="Disordered" evidence="1">
    <location>
        <begin position="1"/>
        <end position="23"/>
    </location>
</feature>
<comment type="caution">
    <text evidence="2">The sequence shown here is derived from an EMBL/GenBank/DDBJ whole genome shotgun (WGS) entry which is preliminary data.</text>
</comment>